<name>A0A0D3GCW5_9ORYZ</name>
<dbReference type="HOGENOM" id="CLU_2472722_0_0_1"/>
<dbReference type="Proteomes" id="UP000026960">
    <property type="component" value="Chromosome 6"/>
</dbReference>
<dbReference type="AlphaFoldDB" id="A0A0D3GCW5"/>
<accession>A0A0D3GCW5</accession>
<sequence>MVEVTITDCTEVGEVGSNNRSPTYIDAYNGEILIGLLMEASHSKNTPLLAKRDYFELVELYLEAHVIVSETIVIVSRRLPLPGHGLGAD</sequence>
<proteinExistence type="predicted"/>
<dbReference type="Gramene" id="OBART06G03360.1">
    <property type="protein sequence ID" value="OBART06G03360.1"/>
    <property type="gene ID" value="OBART06G03360"/>
</dbReference>
<evidence type="ECO:0000313" key="1">
    <source>
        <dbReference type="EnsemblPlants" id="OBART06G03360.1"/>
    </source>
</evidence>
<dbReference type="EnsemblPlants" id="OBART06G03360.1">
    <property type="protein sequence ID" value="OBART06G03360.1"/>
    <property type="gene ID" value="OBART06G03360"/>
</dbReference>
<dbReference type="PaxDb" id="65489-OBART06G03360.1"/>
<evidence type="ECO:0000313" key="2">
    <source>
        <dbReference type="Proteomes" id="UP000026960"/>
    </source>
</evidence>
<organism evidence="1">
    <name type="scientific">Oryza barthii</name>
    <dbReference type="NCBI Taxonomy" id="65489"/>
    <lineage>
        <taxon>Eukaryota</taxon>
        <taxon>Viridiplantae</taxon>
        <taxon>Streptophyta</taxon>
        <taxon>Embryophyta</taxon>
        <taxon>Tracheophyta</taxon>
        <taxon>Spermatophyta</taxon>
        <taxon>Magnoliopsida</taxon>
        <taxon>Liliopsida</taxon>
        <taxon>Poales</taxon>
        <taxon>Poaceae</taxon>
        <taxon>BOP clade</taxon>
        <taxon>Oryzoideae</taxon>
        <taxon>Oryzeae</taxon>
        <taxon>Oryzinae</taxon>
        <taxon>Oryza</taxon>
    </lineage>
</organism>
<reference evidence="1" key="1">
    <citation type="journal article" date="2009" name="Rice">
        <title>De Novo Next Generation Sequencing of Plant Genomes.</title>
        <authorList>
            <person name="Rounsley S."/>
            <person name="Marri P.R."/>
            <person name="Yu Y."/>
            <person name="He R."/>
            <person name="Sisneros N."/>
            <person name="Goicoechea J.L."/>
            <person name="Lee S.J."/>
            <person name="Angelova A."/>
            <person name="Kudrna D."/>
            <person name="Luo M."/>
            <person name="Affourtit J."/>
            <person name="Desany B."/>
            <person name="Knight J."/>
            <person name="Niazi F."/>
            <person name="Egholm M."/>
            <person name="Wing R.A."/>
        </authorList>
    </citation>
    <scope>NUCLEOTIDE SEQUENCE [LARGE SCALE GENOMIC DNA]</scope>
    <source>
        <strain evidence="1">cv. IRGC 105608</strain>
    </source>
</reference>
<reference evidence="1" key="2">
    <citation type="submission" date="2015-03" db="UniProtKB">
        <authorList>
            <consortium name="EnsemblPlants"/>
        </authorList>
    </citation>
    <scope>IDENTIFICATION</scope>
</reference>
<keyword evidence="2" id="KW-1185">Reference proteome</keyword>
<protein>
    <submittedName>
        <fullName evidence="1">Uncharacterized protein</fullName>
    </submittedName>
</protein>